<protein>
    <submittedName>
        <fullName evidence="2">Uncharacterized protein</fullName>
    </submittedName>
</protein>
<evidence type="ECO:0000313" key="3">
    <source>
        <dbReference type="Proteomes" id="UP000316733"/>
    </source>
</evidence>
<dbReference type="Proteomes" id="UP000316733">
    <property type="component" value="Segment"/>
</dbReference>
<reference evidence="3" key="1">
    <citation type="journal article" date="2020" name="bioRxiv">
        <title>Integrative omics analysis of Pseudomonas aeruginosa virus PA5oct highlights the molecular complexity of jumbo phages.</title>
        <authorList>
            <person name="Lood C."/>
            <person name="Danis-Wlodarczyk K."/>
            <person name="Blasdel B.G."/>
            <person name="Jang H.B."/>
            <person name="Vandenheuvel D."/>
            <person name="Briers Y."/>
            <person name="Noben J.-P."/>
            <person name="van Noort V."/>
            <person name="Drulis-Kawa Z."/>
            <person name="Lavigne R."/>
        </authorList>
    </citation>
    <scope>NUCLEOTIDE SEQUENCE [LARGE SCALE GENOMIC DNA]</scope>
</reference>
<sequence length="113" mass="12625">MQKKSNNGVLVDMDSLRIQNENVVAVGNMNVNAKGDKLGPGGEIIETAAERVHRYHSEHQTETATASIKPNLDEEDEHEEVVQSKKVTKEKRKKEIIDDEGNITITEDSNKDI</sequence>
<proteinExistence type="predicted"/>
<evidence type="ECO:0000313" key="2">
    <source>
        <dbReference type="EMBL" id="QCG76170.1"/>
    </source>
</evidence>
<accession>A0A4Y5JUR1</accession>
<dbReference type="EMBL" id="MK797984">
    <property type="protein sequence ID" value="QCG76170.1"/>
    <property type="molecule type" value="Genomic_DNA"/>
</dbReference>
<organism evidence="2 3">
    <name type="scientific">Pseudomonas phage vB_PaeM_PA5oct</name>
    <dbReference type="NCBI Taxonomy" id="2163605"/>
    <lineage>
        <taxon>Viruses</taxon>
        <taxon>Duplodnaviria</taxon>
        <taxon>Heunggongvirae</taxon>
        <taxon>Uroviricota</taxon>
        <taxon>Caudoviricetes</taxon>
        <taxon>Arenbergviridae</taxon>
        <taxon>Wroclawvirus</taxon>
        <taxon>Wroclawvirus PA5oct</taxon>
    </lineage>
</organism>
<gene>
    <name evidence="2" type="ORF">EST35_0289</name>
</gene>
<feature type="region of interest" description="Disordered" evidence="1">
    <location>
        <begin position="56"/>
        <end position="93"/>
    </location>
</feature>
<name>A0A4Y5JUR1_9CAUD</name>
<keyword evidence="3" id="KW-1185">Reference proteome</keyword>
<evidence type="ECO:0000256" key="1">
    <source>
        <dbReference type="SAM" id="MobiDB-lite"/>
    </source>
</evidence>